<evidence type="ECO:0000256" key="7">
    <source>
        <dbReference type="SAM" id="MobiDB-lite"/>
    </source>
</evidence>
<feature type="transmembrane region" description="Helical" evidence="8">
    <location>
        <begin position="262"/>
        <end position="281"/>
    </location>
</feature>
<sequence>MKELLQIRDARIAISARALAQLGDAMILIALSILIAQTGRPLDLTVLLIAFAAPVVALSGWAGRLVDTRDSRAILTWSALAQVLGAAGLLASTSLVWQVACILLIQSGQTVVAPGWGALLPRIVGEEKVGRAIGLQQALGSAAWLAGTAVGGLAYAAVGFRGVVLVAATTFAALVIAPRAVRTHRGPTSAPRATASSTDTHPDTTRDPRTLESGWHVLRRDRVSGLVVVGLVLFVVALEGTNVVEAFLVIDVLGAGPAAYGLLGFCLGGGVTVGSLLAARIEDDRRRITVLASAAAVLGLTMSSAGLAPSVTWLYPLFVVAGLANGFINGLGFALVVGRTADAARGRVLAAAMGTIRAGSVLSLLAAGLAAGWFGPRAVFVGAGLLTITVAPALLLGRRPLSDGVRPAAAPVPDAVESAA</sequence>
<protein>
    <submittedName>
        <fullName evidence="10">MFS transporter</fullName>
    </submittedName>
</protein>
<dbReference type="RefSeq" id="WP_272460942.1">
    <property type="nucleotide sequence ID" value="NZ_JAPFQL010000010.1"/>
</dbReference>
<evidence type="ECO:0000256" key="1">
    <source>
        <dbReference type="ARBA" id="ARBA00004651"/>
    </source>
</evidence>
<dbReference type="InterPro" id="IPR011701">
    <property type="entry name" value="MFS"/>
</dbReference>
<comment type="subcellular location">
    <subcellularLocation>
        <location evidence="1">Cell membrane</location>
        <topology evidence="1">Multi-pass membrane protein</topology>
    </subcellularLocation>
</comment>
<gene>
    <name evidence="10" type="ORF">OO014_03785</name>
</gene>
<keyword evidence="3" id="KW-1003">Cell membrane</keyword>
<dbReference type="PANTHER" id="PTHR43266:SF2">
    <property type="entry name" value="MAJOR FACILITATOR SUPERFAMILY (MFS) PROFILE DOMAIN-CONTAINING PROTEIN"/>
    <property type="match status" value="1"/>
</dbReference>
<evidence type="ECO:0000256" key="5">
    <source>
        <dbReference type="ARBA" id="ARBA00022989"/>
    </source>
</evidence>
<evidence type="ECO:0000313" key="11">
    <source>
        <dbReference type="Proteomes" id="UP001150259"/>
    </source>
</evidence>
<feature type="transmembrane region" description="Helical" evidence="8">
    <location>
        <begin position="162"/>
        <end position="181"/>
    </location>
</feature>
<dbReference type="Proteomes" id="UP001150259">
    <property type="component" value="Unassembled WGS sequence"/>
</dbReference>
<dbReference type="PROSITE" id="PS50850">
    <property type="entry name" value="MFS"/>
    <property type="match status" value="1"/>
</dbReference>
<feature type="compositionally biased region" description="Basic and acidic residues" evidence="7">
    <location>
        <begin position="200"/>
        <end position="210"/>
    </location>
</feature>
<evidence type="ECO:0000256" key="2">
    <source>
        <dbReference type="ARBA" id="ARBA00022448"/>
    </source>
</evidence>
<evidence type="ECO:0000256" key="3">
    <source>
        <dbReference type="ARBA" id="ARBA00022475"/>
    </source>
</evidence>
<keyword evidence="4 8" id="KW-0812">Transmembrane</keyword>
<evidence type="ECO:0000256" key="8">
    <source>
        <dbReference type="SAM" id="Phobius"/>
    </source>
</evidence>
<keyword evidence="11" id="KW-1185">Reference proteome</keyword>
<feature type="transmembrane region" description="Helical" evidence="8">
    <location>
        <begin position="379"/>
        <end position="397"/>
    </location>
</feature>
<evidence type="ECO:0000256" key="6">
    <source>
        <dbReference type="ARBA" id="ARBA00023136"/>
    </source>
</evidence>
<feature type="transmembrane region" description="Helical" evidence="8">
    <location>
        <begin position="12"/>
        <end position="36"/>
    </location>
</feature>
<evidence type="ECO:0000259" key="9">
    <source>
        <dbReference type="PROSITE" id="PS50850"/>
    </source>
</evidence>
<dbReference type="Pfam" id="PF07690">
    <property type="entry name" value="MFS_1"/>
    <property type="match status" value="1"/>
</dbReference>
<dbReference type="PANTHER" id="PTHR43266">
    <property type="entry name" value="MACROLIDE-EFFLUX PROTEIN"/>
    <property type="match status" value="1"/>
</dbReference>
<dbReference type="Gene3D" id="1.20.1250.20">
    <property type="entry name" value="MFS general substrate transporter like domains"/>
    <property type="match status" value="1"/>
</dbReference>
<dbReference type="EMBL" id="JAPFQL010000010">
    <property type="protein sequence ID" value="MDC5696365.1"/>
    <property type="molecule type" value="Genomic_DNA"/>
</dbReference>
<evidence type="ECO:0000256" key="4">
    <source>
        <dbReference type="ARBA" id="ARBA00022692"/>
    </source>
</evidence>
<dbReference type="CDD" id="cd06173">
    <property type="entry name" value="MFS_MefA_like"/>
    <property type="match status" value="1"/>
</dbReference>
<feature type="region of interest" description="Disordered" evidence="7">
    <location>
        <begin position="184"/>
        <end position="210"/>
    </location>
</feature>
<dbReference type="InterPro" id="IPR036259">
    <property type="entry name" value="MFS_trans_sf"/>
</dbReference>
<dbReference type="SUPFAM" id="SSF103473">
    <property type="entry name" value="MFS general substrate transporter"/>
    <property type="match status" value="1"/>
</dbReference>
<accession>A0ABT5GDL7</accession>
<reference evidence="10 11" key="1">
    <citation type="submission" date="2022-11" db="EMBL/GenBank/DDBJ databases">
        <title>Anaerobic phenanthrene biodegradation by a DNRA strain PheN6.</title>
        <authorList>
            <person name="Zhang Z."/>
        </authorList>
    </citation>
    <scope>NUCLEOTIDE SEQUENCE [LARGE SCALE GENOMIC DNA]</scope>
    <source>
        <strain evidence="10 11">PheN6</strain>
    </source>
</reference>
<name>A0ABT5GDL7_9MICO</name>
<proteinExistence type="predicted"/>
<feature type="transmembrane region" description="Helical" evidence="8">
    <location>
        <begin position="42"/>
        <end position="62"/>
    </location>
</feature>
<feature type="domain" description="Major facilitator superfamily (MFS) profile" evidence="9">
    <location>
        <begin position="223"/>
        <end position="420"/>
    </location>
</feature>
<keyword evidence="2" id="KW-0813">Transport</keyword>
<feature type="transmembrane region" description="Helical" evidence="8">
    <location>
        <begin position="288"/>
        <end position="307"/>
    </location>
</feature>
<feature type="transmembrane region" description="Helical" evidence="8">
    <location>
        <begin position="348"/>
        <end position="373"/>
    </location>
</feature>
<evidence type="ECO:0000313" key="10">
    <source>
        <dbReference type="EMBL" id="MDC5696365.1"/>
    </source>
</evidence>
<organism evidence="10 11">
    <name type="scientific">Intrasporangium calvum</name>
    <dbReference type="NCBI Taxonomy" id="53358"/>
    <lineage>
        <taxon>Bacteria</taxon>
        <taxon>Bacillati</taxon>
        <taxon>Actinomycetota</taxon>
        <taxon>Actinomycetes</taxon>
        <taxon>Micrococcales</taxon>
        <taxon>Intrasporangiaceae</taxon>
        <taxon>Intrasporangium</taxon>
    </lineage>
</organism>
<keyword evidence="6 8" id="KW-0472">Membrane</keyword>
<keyword evidence="5 8" id="KW-1133">Transmembrane helix</keyword>
<feature type="transmembrane region" description="Helical" evidence="8">
    <location>
        <begin position="313"/>
        <end position="336"/>
    </location>
</feature>
<dbReference type="InterPro" id="IPR020846">
    <property type="entry name" value="MFS_dom"/>
</dbReference>
<comment type="caution">
    <text evidence="10">The sequence shown here is derived from an EMBL/GenBank/DDBJ whole genome shotgun (WGS) entry which is preliminary data.</text>
</comment>
<feature type="transmembrane region" description="Helical" evidence="8">
    <location>
        <begin position="226"/>
        <end position="250"/>
    </location>
</feature>